<sequence>MNETSCTMQLGYMLDTNIPRYRDLMASPAALRARLVDAGIERARRVSGLSVPRGIGTGANWKPVLSRDCCSQAGAGKLFEHCKGAEHVATEYSLSDAAIPSVESLAQLLVSARLAGAMPNELNENGLRGAILAALNDSWRRLYRVPGRQASDCEEVRLASGMRSSDDVFAERLARRAGRRAEGANSRSAYLAPRMAPGA</sequence>
<accession>A0ABW7HED1</accession>
<feature type="region of interest" description="Disordered" evidence="1">
    <location>
        <begin position="180"/>
        <end position="199"/>
    </location>
</feature>
<evidence type="ECO:0000313" key="3">
    <source>
        <dbReference type="Proteomes" id="UP001606134"/>
    </source>
</evidence>
<dbReference type="Proteomes" id="UP001606134">
    <property type="component" value="Unassembled WGS sequence"/>
</dbReference>
<evidence type="ECO:0000256" key="1">
    <source>
        <dbReference type="SAM" id="MobiDB-lite"/>
    </source>
</evidence>
<dbReference type="EMBL" id="JBIGIC010000008">
    <property type="protein sequence ID" value="MFG6488270.1"/>
    <property type="molecule type" value="Genomic_DNA"/>
</dbReference>
<comment type="caution">
    <text evidence="2">The sequence shown here is derived from an EMBL/GenBank/DDBJ whole genome shotgun (WGS) entry which is preliminary data.</text>
</comment>
<dbReference type="RefSeq" id="WP_394412831.1">
    <property type="nucleotide sequence ID" value="NZ_JBIGIC010000008.1"/>
</dbReference>
<protein>
    <submittedName>
        <fullName evidence="2">Uncharacterized protein</fullName>
    </submittedName>
</protein>
<proteinExistence type="predicted"/>
<evidence type="ECO:0000313" key="2">
    <source>
        <dbReference type="EMBL" id="MFG6488270.1"/>
    </source>
</evidence>
<gene>
    <name evidence="2" type="ORF">ACG04R_16405</name>
</gene>
<organism evidence="2 3">
    <name type="scientific">Pelomonas candidula</name>
    <dbReference type="NCBI Taxonomy" id="3299025"/>
    <lineage>
        <taxon>Bacteria</taxon>
        <taxon>Pseudomonadati</taxon>
        <taxon>Pseudomonadota</taxon>
        <taxon>Betaproteobacteria</taxon>
        <taxon>Burkholderiales</taxon>
        <taxon>Sphaerotilaceae</taxon>
        <taxon>Roseateles</taxon>
    </lineage>
</organism>
<reference evidence="2 3" key="1">
    <citation type="submission" date="2024-08" db="EMBL/GenBank/DDBJ databases">
        <authorList>
            <person name="Lu H."/>
        </authorList>
    </citation>
    <scope>NUCLEOTIDE SEQUENCE [LARGE SCALE GENOMIC DNA]</scope>
    <source>
        <strain evidence="2 3">BYS78W</strain>
    </source>
</reference>
<keyword evidence="3" id="KW-1185">Reference proteome</keyword>
<name>A0ABW7HED1_9BURK</name>